<name>A0A4Q1KJY6_9SPHN</name>
<evidence type="ECO:0000313" key="3">
    <source>
        <dbReference type="Proteomes" id="UP000290958"/>
    </source>
</evidence>
<gene>
    <name evidence="2" type="ORF">EQG66_07705</name>
</gene>
<organism evidence="2 3">
    <name type="scientific">Sphingobium fluviale</name>
    <dbReference type="NCBI Taxonomy" id="2506423"/>
    <lineage>
        <taxon>Bacteria</taxon>
        <taxon>Pseudomonadati</taxon>
        <taxon>Pseudomonadota</taxon>
        <taxon>Alphaproteobacteria</taxon>
        <taxon>Sphingomonadales</taxon>
        <taxon>Sphingomonadaceae</taxon>
        <taxon>Sphingobium</taxon>
    </lineage>
</organism>
<dbReference type="AlphaFoldDB" id="A0A4Q1KJY6"/>
<dbReference type="OrthoDB" id="7875791at2"/>
<protein>
    <submittedName>
        <fullName evidence="2">Uncharacterized protein</fullName>
    </submittedName>
</protein>
<reference evidence="3" key="1">
    <citation type="submission" date="2019-01" db="EMBL/GenBank/DDBJ databases">
        <title>Cytophagaceae bacterium strain CAR-16.</title>
        <authorList>
            <person name="Chen W.-M."/>
        </authorList>
    </citation>
    <scope>NUCLEOTIDE SEQUENCE [LARGE SCALE GENOMIC DNA]</scope>
    <source>
        <strain evidence="3">CHR27</strain>
    </source>
</reference>
<sequence>MTLVKCKAVRVFTEFVSNFGMVHGNPEGSDERARFPMVPEAAVAKLAAEGKIETDAGDAPLPQLDHDGDGHPGGSVSATGNDIKALRALYRETFGKAPFNGWDADKLRALMAEARTGTEGAPA</sequence>
<dbReference type="Proteomes" id="UP000290958">
    <property type="component" value="Unassembled WGS sequence"/>
</dbReference>
<proteinExistence type="predicted"/>
<feature type="region of interest" description="Disordered" evidence="1">
    <location>
        <begin position="54"/>
        <end position="79"/>
    </location>
</feature>
<accession>A0A4Q1KJY6</accession>
<keyword evidence="3" id="KW-1185">Reference proteome</keyword>
<evidence type="ECO:0000256" key="1">
    <source>
        <dbReference type="SAM" id="MobiDB-lite"/>
    </source>
</evidence>
<dbReference type="EMBL" id="SBKP01000006">
    <property type="protein sequence ID" value="RXR28954.1"/>
    <property type="molecule type" value="Genomic_DNA"/>
</dbReference>
<comment type="caution">
    <text evidence="2">The sequence shown here is derived from an EMBL/GenBank/DDBJ whole genome shotgun (WGS) entry which is preliminary data.</text>
</comment>
<evidence type="ECO:0000313" key="2">
    <source>
        <dbReference type="EMBL" id="RXR28954.1"/>
    </source>
</evidence>
<dbReference type="RefSeq" id="WP_129404018.1">
    <property type="nucleotide sequence ID" value="NZ_SBKP01000006.1"/>
</dbReference>